<name>A0A5C6C5D9_9BACT</name>
<keyword evidence="2" id="KW-1185">Reference proteome</keyword>
<evidence type="ECO:0000313" key="1">
    <source>
        <dbReference type="EMBL" id="TWU18019.1"/>
    </source>
</evidence>
<dbReference type="AlphaFoldDB" id="A0A5C6C5D9"/>
<dbReference type="OrthoDB" id="8420607at2"/>
<gene>
    <name evidence="1" type="ORF">Poly21_01720</name>
</gene>
<sequence>MSSDRLLAKLSAEEREKLQHFVAVNGRSWKSKLRDCWMRGDWVLRETRNTIGPSGLSRLRVAKWVKL</sequence>
<organism evidence="1 2">
    <name type="scientific">Allorhodopirellula heiligendammensis</name>
    <dbReference type="NCBI Taxonomy" id="2714739"/>
    <lineage>
        <taxon>Bacteria</taxon>
        <taxon>Pseudomonadati</taxon>
        <taxon>Planctomycetota</taxon>
        <taxon>Planctomycetia</taxon>
        <taxon>Pirellulales</taxon>
        <taxon>Pirellulaceae</taxon>
        <taxon>Allorhodopirellula</taxon>
    </lineage>
</organism>
<reference evidence="1 2" key="1">
    <citation type="journal article" date="2020" name="Antonie Van Leeuwenhoek">
        <title>Rhodopirellula heiligendammensis sp. nov., Rhodopirellula pilleata sp. nov., and Rhodopirellula solitaria sp. nov. isolated from natural or artificial marine surfaces in Northern Germany and California, USA, and emended description of the genus Rhodopirellula.</title>
        <authorList>
            <person name="Kallscheuer N."/>
            <person name="Wiegand S."/>
            <person name="Jogler M."/>
            <person name="Boedeker C."/>
            <person name="Peeters S.H."/>
            <person name="Rast P."/>
            <person name="Heuer A."/>
            <person name="Jetten M.S.M."/>
            <person name="Rohde M."/>
            <person name="Jogler C."/>
        </authorList>
    </citation>
    <scope>NUCLEOTIDE SEQUENCE [LARGE SCALE GENOMIC DNA]</scope>
    <source>
        <strain evidence="1 2">Poly21</strain>
    </source>
</reference>
<proteinExistence type="predicted"/>
<dbReference type="Proteomes" id="UP000319908">
    <property type="component" value="Unassembled WGS sequence"/>
</dbReference>
<dbReference type="RefSeq" id="WP_146405041.1">
    <property type="nucleotide sequence ID" value="NZ_SJPU01000001.1"/>
</dbReference>
<comment type="caution">
    <text evidence="1">The sequence shown here is derived from an EMBL/GenBank/DDBJ whole genome shotgun (WGS) entry which is preliminary data.</text>
</comment>
<evidence type="ECO:0000313" key="2">
    <source>
        <dbReference type="Proteomes" id="UP000319908"/>
    </source>
</evidence>
<protein>
    <submittedName>
        <fullName evidence="1">Uncharacterized protein</fullName>
    </submittedName>
</protein>
<dbReference type="EMBL" id="SJPU01000001">
    <property type="protein sequence ID" value="TWU18019.1"/>
    <property type="molecule type" value="Genomic_DNA"/>
</dbReference>
<accession>A0A5C6C5D9</accession>